<evidence type="ECO:0000256" key="2">
    <source>
        <dbReference type="ARBA" id="ARBA00023002"/>
    </source>
</evidence>
<dbReference type="NCBIfam" id="NF047420">
    <property type="entry name" value="EF_P_mod_YmfI"/>
    <property type="match status" value="1"/>
</dbReference>
<dbReference type="Gene3D" id="3.40.50.720">
    <property type="entry name" value="NAD(P)-binding Rossmann-like Domain"/>
    <property type="match status" value="1"/>
</dbReference>
<comment type="caution">
    <text evidence="3">The sequence shown here is derived from an EMBL/GenBank/DDBJ whole genome shotgun (WGS) entry which is preliminary data.</text>
</comment>
<dbReference type="EMBL" id="PZZP01000001">
    <property type="protein sequence ID" value="PTM58927.1"/>
    <property type="molecule type" value="Genomic_DNA"/>
</dbReference>
<dbReference type="GO" id="GO:0016491">
    <property type="term" value="F:oxidoreductase activity"/>
    <property type="evidence" value="ECO:0007669"/>
    <property type="project" value="UniProtKB-KW"/>
</dbReference>
<dbReference type="PRINTS" id="PR00080">
    <property type="entry name" value="SDRFAMILY"/>
</dbReference>
<dbReference type="Proteomes" id="UP000241639">
    <property type="component" value="Unassembled WGS sequence"/>
</dbReference>
<comment type="similarity">
    <text evidence="1">Belongs to the short-chain dehydrogenases/reductases (SDR) family.</text>
</comment>
<keyword evidence="2" id="KW-0560">Oxidoreductase</keyword>
<dbReference type="GO" id="GO:0032787">
    <property type="term" value="P:monocarboxylic acid metabolic process"/>
    <property type="evidence" value="ECO:0007669"/>
    <property type="project" value="UniProtKB-ARBA"/>
</dbReference>
<evidence type="ECO:0000313" key="4">
    <source>
        <dbReference type="Proteomes" id="UP000241639"/>
    </source>
</evidence>
<dbReference type="NCBIfam" id="NF009466">
    <property type="entry name" value="PRK12826.1-2"/>
    <property type="match status" value="1"/>
</dbReference>
<dbReference type="AlphaFoldDB" id="A0A2T4ZAN1"/>
<name>A0A2T4ZAN1_9BACL</name>
<dbReference type="InterPro" id="IPR002347">
    <property type="entry name" value="SDR_fam"/>
</dbReference>
<dbReference type="InterPro" id="IPR050259">
    <property type="entry name" value="SDR"/>
</dbReference>
<dbReference type="PROSITE" id="PS00061">
    <property type="entry name" value="ADH_SHORT"/>
    <property type="match status" value="1"/>
</dbReference>
<reference evidence="3 4" key="1">
    <citation type="submission" date="2018-04" db="EMBL/GenBank/DDBJ databases">
        <title>Genomic Encyclopedia of Archaeal and Bacterial Type Strains, Phase II (KMG-II): from individual species to whole genera.</title>
        <authorList>
            <person name="Goeker M."/>
        </authorList>
    </citation>
    <scope>NUCLEOTIDE SEQUENCE [LARGE SCALE GENOMIC DNA]</scope>
    <source>
        <strain evidence="3 4">DSM 45169</strain>
    </source>
</reference>
<accession>A0A2T4ZAN1</accession>
<organism evidence="3 4">
    <name type="scientific">Desmospora activa DSM 45169</name>
    <dbReference type="NCBI Taxonomy" id="1121389"/>
    <lineage>
        <taxon>Bacteria</taxon>
        <taxon>Bacillati</taxon>
        <taxon>Bacillota</taxon>
        <taxon>Bacilli</taxon>
        <taxon>Bacillales</taxon>
        <taxon>Thermoactinomycetaceae</taxon>
        <taxon>Desmospora</taxon>
    </lineage>
</organism>
<keyword evidence="4" id="KW-1185">Reference proteome</keyword>
<sequence length="251" mass="26952">MNKDLANQIAFISGGSRGIGAAVAKALADAGADVAINYNRSHQQAERVADRCRKKGVKAITVQGDVRFRSQVEAMVDQVEQAWGAPALLVHSAGVVGESDVFQLVDDEEYDRVMDVHVRGAFFLIRRLLPDMVRNRYGRIIILSSVWGESGGAGEVLYSTAKGALNGLVRSLGKETAPSGITVNAVAPGAIRTEMLDQQLTTVEQHALATDIPVGRLGEPAEVASLVRWLCERQAAYVTGQVFHIDGGWTV</sequence>
<protein>
    <submittedName>
        <fullName evidence="3">3-oxoacyl-[acyl-carrier protein] reductase</fullName>
    </submittedName>
</protein>
<dbReference type="Pfam" id="PF13561">
    <property type="entry name" value="adh_short_C2"/>
    <property type="match status" value="1"/>
</dbReference>
<dbReference type="FunFam" id="3.40.50.720:FF:000173">
    <property type="entry name" value="3-oxoacyl-[acyl-carrier protein] reductase"/>
    <property type="match status" value="1"/>
</dbReference>
<dbReference type="SUPFAM" id="SSF51735">
    <property type="entry name" value="NAD(P)-binding Rossmann-fold domains"/>
    <property type="match status" value="1"/>
</dbReference>
<dbReference type="InterPro" id="IPR020904">
    <property type="entry name" value="Sc_DH/Rdtase_CS"/>
</dbReference>
<dbReference type="PANTHER" id="PTHR42879:SF2">
    <property type="entry name" value="3-OXOACYL-[ACYL-CARRIER-PROTEIN] REDUCTASE FABG"/>
    <property type="match status" value="1"/>
</dbReference>
<gene>
    <name evidence="3" type="ORF">C8J48_1526</name>
</gene>
<proteinExistence type="inferred from homology"/>
<evidence type="ECO:0000256" key="1">
    <source>
        <dbReference type="ARBA" id="ARBA00006484"/>
    </source>
</evidence>
<dbReference type="InterPro" id="IPR036291">
    <property type="entry name" value="NAD(P)-bd_dom_sf"/>
</dbReference>
<dbReference type="RefSeq" id="WP_170105269.1">
    <property type="nucleotide sequence ID" value="NZ_PZZP01000001.1"/>
</dbReference>
<dbReference type="PRINTS" id="PR00081">
    <property type="entry name" value="GDHRDH"/>
</dbReference>
<evidence type="ECO:0000313" key="3">
    <source>
        <dbReference type="EMBL" id="PTM58927.1"/>
    </source>
</evidence>
<dbReference type="PANTHER" id="PTHR42879">
    <property type="entry name" value="3-OXOACYL-(ACYL-CARRIER-PROTEIN) REDUCTASE"/>
    <property type="match status" value="1"/>
</dbReference>